<dbReference type="PANTHER" id="PTHR12411">
    <property type="entry name" value="CYSTEINE PROTEASE FAMILY C1-RELATED"/>
    <property type="match status" value="1"/>
</dbReference>
<dbReference type="InterPro" id="IPR000668">
    <property type="entry name" value="Peptidase_C1A_C"/>
</dbReference>
<dbReference type="InterPro" id="IPR000169">
    <property type="entry name" value="Pept_cys_AS"/>
</dbReference>
<keyword evidence="4" id="KW-0788">Thiol protease</keyword>
<evidence type="ECO:0000256" key="5">
    <source>
        <dbReference type="ARBA" id="ARBA00023145"/>
    </source>
</evidence>
<protein>
    <submittedName>
        <fullName evidence="8">CTSF</fullName>
    </submittedName>
</protein>
<dbReference type="PROSITE" id="PS00639">
    <property type="entry name" value="THIOL_PROTEASE_HIS"/>
    <property type="match status" value="1"/>
</dbReference>
<dbReference type="PROSITE" id="PS00139">
    <property type="entry name" value="THIOL_PROTEASE_CYS"/>
    <property type="match status" value="1"/>
</dbReference>
<evidence type="ECO:0000256" key="6">
    <source>
        <dbReference type="ARBA" id="ARBA00023157"/>
    </source>
</evidence>
<keyword evidence="5" id="KW-0865">Zymogen</keyword>
<dbReference type="SMART" id="SM00645">
    <property type="entry name" value="Pept_C1"/>
    <property type="match status" value="1"/>
</dbReference>
<comment type="similarity">
    <text evidence="1">Belongs to the peptidase C1 family.</text>
</comment>
<dbReference type="Pfam" id="PF00112">
    <property type="entry name" value="Peptidase_C1"/>
    <property type="match status" value="2"/>
</dbReference>
<keyword evidence="2" id="KW-0645">Protease</keyword>
<dbReference type="InterPro" id="IPR038765">
    <property type="entry name" value="Papain-like_cys_pep_sf"/>
</dbReference>
<proteinExistence type="inferred from homology"/>
<dbReference type="InterPro" id="IPR025660">
    <property type="entry name" value="Pept_his_AS"/>
</dbReference>
<dbReference type="PRINTS" id="PR00705">
    <property type="entry name" value="PAPAIN"/>
</dbReference>
<evidence type="ECO:0000256" key="3">
    <source>
        <dbReference type="ARBA" id="ARBA00022801"/>
    </source>
</evidence>
<accession>A0ABY6LAW9</accession>
<gene>
    <name evidence="8" type="ORF">LAZ67_15003143</name>
</gene>
<dbReference type="InterPro" id="IPR013128">
    <property type="entry name" value="Peptidase_C1A"/>
</dbReference>
<dbReference type="Proteomes" id="UP001235939">
    <property type="component" value="Chromosome 15"/>
</dbReference>
<keyword evidence="9" id="KW-1185">Reference proteome</keyword>
<reference evidence="8 9" key="1">
    <citation type="submission" date="2022-01" db="EMBL/GenBank/DDBJ databases">
        <title>A chromosomal length assembly of Cordylochernes scorpioides.</title>
        <authorList>
            <person name="Zeh D."/>
            <person name="Zeh J."/>
        </authorList>
    </citation>
    <scope>NUCLEOTIDE SEQUENCE [LARGE SCALE GENOMIC DNA]</scope>
    <source>
        <strain evidence="8">IN4F17</strain>
        <tissue evidence="8">Whole Body</tissue>
    </source>
</reference>
<dbReference type="Gene3D" id="3.90.70.10">
    <property type="entry name" value="Cysteine proteinases"/>
    <property type="match status" value="2"/>
</dbReference>
<dbReference type="SUPFAM" id="SSF54001">
    <property type="entry name" value="Cysteine proteinases"/>
    <property type="match status" value="1"/>
</dbReference>
<name>A0ABY6LAW9_9ARAC</name>
<dbReference type="Pfam" id="PF08246">
    <property type="entry name" value="Inhibitor_I29"/>
    <property type="match status" value="1"/>
</dbReference>
<evidence type="ECO:0000313" key="9">
    <source>
        <dbReference type="Proteomes" id="UP001235939"/>
    </source>
</evidence>
<feature type="domain" description="Peptidase C1A papain C-terminal" evidence="7">
    <location>
        <begin position="155"/>
        <end position="341"/>
    </location>
</feature>
<dbReference type="InterPro" id="IPR039417">
    <property type="entry name" value="Peptidase_C1A_papain-like"/>
</dbReference>
<dbReference type="EMBL" id="CP092877">
    <property type="protein sequence ID" value="UYV77994.1"/>
    <property type="molecule type" value="Genomic_DNA"/>
</dbReference>
<evidence type="ECO:0000256" key="2">
    <source>
        <dbReference type="ARBA" id="ARBA00022670"/>
    </source>
</evidence>
<sequence length="359" mass="41438">MEVWCHQLSRFLGKKWSRRTSGQEKHKVIAPNDIWFLDILVSAKTRVYRYFLGVELRSEDLVWTLSRNPRGQLHISVTRYKTRGVAAEQRYRFRVFADNLKKINTLFENEQGTATYGPTQFSDLTEWEFKSSFLGLLLDKFVLRTINPVPEDIEFPESFDWRHYNVVSQVKNQGTCGSCWTFATTGSVEAQWAIKTKVLVPLSEQQLLDCDTVNAGCRGGLPIDAFDEIIRYERNDFSSMIFGVAAMAAWLFKKGPLAIGVNSNVLQFYKNGISHPWRLFCNPDKVDHAVLLVGYGVDTNNFLRKKIPYWIIKNSWGDTWGEEVSKPGNIGEDNNDRQRCLRRMRRATIVCIEETTRVV</sequence>
<organism evidence="8 9">
    <name type="scientific">Cordylochernes scorpioides</name>
    <dbReference type="NCBI Taxonomy" id="51811"/>
    <lineage>
        <taxon>Eukaryota</taxon>
        <taxon>Metazoa</taxon>
        <taxon>Ecdysozoa</taxon>
        <taxon>Arthropoda</taxon>
        <taxon>Chelicerata</taxon>
        <taxon>Arachnida</taxon>
        <taxon>Pseudoscorpiones</taxon>
        <taxon>Cheliferoidea</taxon>
        <taxon>Chernetidae</taxon>
        <taxon>Cordylochernes</taxon>
    </lineage>
</organism>
<dbReference type="CDD" id="cd02248">
    <property type="entry name" value="Peptidase_C1A"/>
    <property type="match status" value="1"/>
</dbReference>
<evidence type="ECO:0000256" key="4">
    <source>
        <dbReference type="ARBA" id="ARBA00022807"/>
    </source>
</evidence>
<dbReference type="InterPro" id="IPR013201">
    <property type="entry name" value="Prot_inhib_I29"/>
</dbReference>
<evidence type="ECO:0000259" key="7">
    <source>
        <dbReference type="SMART" id="SM00645"/>
    </source>
</evidence>
<keyword evidence="3" id="KW-0378">Hydrolase</keyword>
<keyword evidence="6" id="KW-1015">Disulfide bond</keyword>
<evidence type="ECO:0000256" key="1">
    <source>
        <dbReference type="ARBA" id="ARBA00008455"/>
    </source>
</evidence>
<evidence type="ECO:0000313" key="8">
    <source>
        <dbReference type="EMBL" id="UYV77994.1"/>
    </source>
</evidence>